<evidence type="ECO:0000256" key="1">
    <source>
        <dbReference type="SAM" id="MobiDB-lite"/>
    </source>
</evidence>
<dbReference type="KEGG" id="pmw:B2K_25610"/>
<dbReference type="RefSeq" id="WP_014652044.1">
    <property type="nucleotide sequence ID" value="NC_017672.3"/>
</dbReference>
<evidence type="ECO:0000313" key="3">
    <source>
        <dbReference type="Proteomes" id="UP000007392"/>
    </source>
</evidence>
<feature type="region of interest" description="Disordered" evidence="1">
    <location>
        <begin position="1"/>
        <end position="77"/>
    </location>
</feature>
<gene>
    <name evidence="2" type="ORF">B2K_25610</name>
</gene>
<dbReference type="AlphaFoldDB" id="I0BNS5"/>
<accession>I0BNS5</accession>
<dbReference type="InterPro" id="IPR018691">
    <property type="entry name" value="DUF2188"/>
</dbReference>
<dbReference type="EMBL" id="CP003422">
    <property type="protein sequence ID" value="AFH64022.1"/>
    <property type="molecule type" value="Genomic_DNA"/>
</dbReference>
<feature type="compositionally biased region" description="Basic and acidic residues" evidence="1">
    <location>
        <begin position="28"/>
        <end position="62"/>
    </location>
</feature>
<evidence type="ECO:0000313" key="2">
    <source>
        <dbReference type="EMBL" id="AFH64022.1"/>
    </source>
</evidence>
<name>I0BNS5_9BACL</name>
<dbReference type="PATRIC" id="fig|997761.3.peg.5091"/>
<evidence type="ECO:0008006" key="4">
    <source>
        <dbReference type="Google" id="ProtNLM"/>
    </source>
</evidence>
<dbReference type="HOGENOM" id="CLU_179056_2_2_9"/>
<dbReference type="Proteomes" id="UP000007392">
    <property type="component" value="Chromosome"/>
</dbReference>
<sequence>MTEDKRSTVVHTTPNPDGGWDIQQNGEKVSHRDTKEAAERRGREEARKDRTEHKIHNTDGKIAESNSYGRDPYPPKG</sequence>
<dbReference type="OrthoDB" id="8858565at2"/>
<protein>
    <recommendedName>
        <fullName evidence="4">DUF2188 domain-containing protein</fullName>
    </recommendedName>
</protein>
<organism evidence="2 3">
    <name type="scientific">Paenibacillus mucilaginosus K02</name>
    <dbReference type="NCBI Taxonomy" id="997761"/>
    <lineage>
        <taxon>Bacteria</taxon>
        <taxon>Bacillati</taxon>
        <taxon>Bacillota</taxon>
        <taxon>Bacilli</taxon>
        <taxon>Bacillales</taxon>
        <taxon>Paenibacillaceae</taxon>
        <taxon>Paenibacillus</taxon>
    </lineage>
</organism>
<dbReference type="Pfam" id="PF09954">
    <property type="entry name" value="DUF2188"/>
    <property type="match status" value="1"/>
</dbReference>
<reference evidence="2 3" key="1">
    <citation type="submission" date="2013-06" db="EMBL/GenBank/DDBJ databases">
        <title>Complete genome sequence of Paenibacillus mucilaginosus K02.</title>
        <authorList>
            <person name="Xiao B."/>
            <person name="Sun L."/>
            <person name="Xiao L."/>
            <person name="Lian B."/>
        </authorList>
    </citation>
    <scope>NUCLEOTIDE SEQUENCE [LARGE SCALE GENOMIC DNA]</scope>
    <source>
        <strain evidence="2 3">K02</strain>
    </source>
</reference>
<proteinExistence type="predicted"/>